<evidence type="ECO:0000256" key="5">
    <source>
        <dbReference type="ARBA" id="ARBA00022982"/>
    </source>
</evidence>
<comment type="function">
    <text evidence="6">Part of a membrane-bound complex that couples electron transfer with translocation of ions across the membrane.</text>
</comment>
<keyword evidence="1 6" id="KW-0813">Transport</keyword>
<keyword evidence="5 6" id="KW-0249">Electron transport</keyword>
<reference evidence="8 9" key="1">
    <citation type="submission" date="2024-03" db="EMBL/GenBank/DDBJ databases">
        <title>Human intestinal bacterial collection.</title>
        <authorList>
            <person name="Pauvert C."/>
            <person name="Hitch T.C.A."/>
            <person name="Clavel T."/>
        </authorList>
    </citation>
    <scope>NUCLEOTIDE SEQUENCE [LARGE SCALE GENOMIC DNA]</scope>
    <source>
        <strain evidence="8 9">CLA-AP-H27</strain>
    </source>
</reference>
<dbReference type="EMBL" id="JBBMFJ010000015">
    <property type="protein sequence ID" value="MEQ2563212.1"/>
    <property type="molecule type" value="Genomic_DNA"/>
</dbReference>
<evidence type="ECO:0000256" key="1">
    <source>
        <dbReference type="ARBA" id="ARBA00022448"/>
    </source>
</evidence>
<gene>
    <name evidence="6" type="primary">rnfG</name>
    <name evidence="8" type="ORF">WMO41_08550</name>
</gene>
<accession>A0ABV1HLK9</accession>
<feature type="modified residue" description="FMN phosphoryl threonine" evidence="6">
    <location>
        <position position="180"/>
    </location>
</feature>
<keyword evidence="6" id="KW-1133">Transmembrane helix</keyword>
<dbReference type="Gene3D" id="3.90.1010.20">
    <property type="match status" value="1"/>
</dbReference>
<dbReference type="RefSeq" id="WP_349229401.1">
    <property type="nucleotide sequence ID" value="NZ_JBBMFJ010000015.1"/>
</dbReference>
<sequence>MSKGGFMKDAVILCAITLVAGACLGGVYEMTKAPIDAANLAAKEAAYRTVFPDAASFDAGDLADKIPAANEEIAGLGYGKVSVDEAVTANDASGAAAGYVVTATSNDGFGGAITVSVGIQSDGTVNGIEFLTLAETAGLGMNAQKPEWKGQFAGKKADVFSVTKDGASSDDQINAISGATITSRAVTNAVNAAVYFVDNCLAQ</sequence>
<dbReference type="NCBIfam" id="TIGR01947">
    <property type="entry name" value="rnfG"/>
    <property type="match status" value="1"/>
</dbReference>
<evidence type="ECO:0000256" key="6">
    <source>
        <dbReference type="HAMAP-Rule" id="MF_00479"/>
    </source>
</evidence>
<name>A0ABV1HLK9_9FIRM</name>
<feature type="domain" description="FMN-binding" evidence="7">
    <location>
        <begin position="108"/>
        <end position="197"/>
    </location>
</feature>
<keyword evidence="2 6" id="KW-0597">Phosphoprotein</keyword>
<dbReference type="HAMAP" id="MF_00479">
    <property type="entry name" value="RsxG_RnfG"/>
    <property type="match status" value="1"/>
</dbReference>
<dbReference type="PANTHER" id="PTHR36118:SF1">
    <property type="entry name" value="ION-TRANSLOCATING OXIDOREDUCTASE COMPLEX SUBUNIT G"/>
    <property type="match status" value="1"/>
</dbReference>
<comment type="similarity">
    <text evidence="6">Belongs to the RnfG family.</text>
</comment>
<evidence type="ECO:0000313" key="8">
    <source>
        <dbReference type="EMBL" id="MEQ2563212.1"/>
    </source>
</evidence>
<dbReference type="PANTHER" id="PTHR36118">
    <property type="entry name" value="ION-TRANSLOCATING OXIDOREDUCTASE COMPLEX SUBUNIT G"/>
    <property type="match status" value="1"/>
</dbReference>
<dbReference type="Pfam" id="PF04205">
    <property type="entry name" value="FMN_bind"/>
    <property type="match status" value="1"/>
</dbReference>
<comment type="subcellular location">
    <subcellularLocation>
        <location evidence="6">Cell membrane</location>
        <topology evidence="6">Single-pass membrane protein</topology>
    </subcellularLocation>
</comment>
<keyword evidence="9" id="KW-1185">Reference proteome</keyword>
<evidence type="ECO:0000256" key="3">
    <source>
        <dbReference type="ARBA" id="ARBA00022630"/>
    </source>
</evidence>
<keyword evidence="6" id="KW-1278">Translocase</keyword>
<comment type="subunit">
    <text evidence="6">The complex is composed of six subunits: RnfA, RnfB, RnfC, RnfD, RnfE and RnfG.</text>
</comment>
<dbReference type="Proteomes" id="UP001437460">
    <property type="component" value="Unassembled WGS sequence"/>
</dbReference>
<dbReference type="PIRSF" id="PIRSF006091">
    <property type="entry name" value="E_trnsport_RnfG"/>
    <property type="match status" value="1"/>
</dbReference>
<keyword evidence="6" id="KW-0812">Transmembrane</keyword>
<organism evidence="8 9">
    <name type="scientific">Ventrimonas faecis</name>
    <dbReference type="NCBI Taxonomy" id="3133170"/>
    <lineage>
        <taxon>Bacteria</taxon>
        <taxon>Bacillati</taxon>
        <taxon>Bacillota</taxon>
        <taxon>Clostridia</taxon>
        <taxon>Lachnospirales</taxon>
        <taxon>Lachnospiraceae</taxon>
        <taxon>Ventrimonas</taxon>
    </lineage>
</organism>
<keyword evidence="3 6" id="KW-0285">Flavoprotein</keyword>
<protein>
    <recommendedName>
        <fullName evidence="6">Ion-translocating oxidoreductase complex subunit G</fullName>
        <ecNumber evidence="6">7.-.-.-</ecNumber>
    </recommendedName>
    <alternativeName>
        <fullName evidence="6">Rnf electron transport complex subunit G</fullName>
    </alternativeName>
</protein>
<keyword evidence="4 6" id="KW-0288">FMN</keyword>
<evidence type="ECO:0000256" key="4">
    <source>
        <dbReference type="ARBA" id="ARBA00022643"/>
    </source>
</evidence>
<keyword evidence="6" id="KW-1003">Cell membrane</keyword>
<proteinExistence type="inferred from homology"/>
<comment type="caution">
    <text evidence="8">The sequence shown here is derived from an EMBL/GenBank/DDBJ whole genome shotgun (WGS) entry which is preliminary data.</text>
</comment>
<evidence type="ECO:0000256" key="2">
    <source>
        <dbReference type="ARBA" id="ARBA00022553"/>
    </source>
</evidence>
<keyword evidence="6" id="KW-0472">Membrane</keyword>
<dbReference type="SMART" id="SM00900">
    <property type="entry name" value="FMN_bind"/>
    <property type="match status" value="1"/>
</dbReference>
<dbReference type="PROSITE" id="PS51257">
    <property type="entry name" value="PROKAR_LIPOPROTEIN"/>
    <property type="match status" value="1"/>
</dbReference>
<dbReference type="InterPro" id="IPR010209">
    <property type="entry name" value="Ion_transpt_RnfG/RsxG"/>
</dbReference>
<evidence type="ECO:0000259" key="7">
    <source>
        <dbReference type="SMART" id="SM00900"/>
    </source>
</evidence>
<dbReference type="EC" id="7.-.-.-" evidence="6"/>
<comment type="cofactor">
    <cofactor evidence="6">
        <name>FMN</name>
        <dbReference type="ChEBI" id="CHEBI:58210"/>
    </cofactor>
</comment>
<dbReference type="InterPro" id="IPR007329">
    <property type="entry name" value="FMN-bd"/>
</dbReference>
<evidence type="ECO:0000313" key="9">
    <source>
        <dbReference type="Proteomes" id="UP001437460"/>
    </source>
</evidence>